<dbReference type="NCBIfam" id="TIGR00157">
    <property type="entry name" value="ribosome small subunit-dependent GTPase A"/>
    <property type="match status" value="1"/>
</dbReference>
<dbReference type="GO" id="GO:0005525">
    <property type="term" value="F:GTP binding"/>
    <property type="evidence" value="ECO:0007669"/>
    <property type="project" value="UniProtKB-UniRule"/>
</dbReference>
<keyword evidence="2 3" id="KW-0342">GTP-binding</keyword>
<dbReference type="Pfam" id="PF03193">
    <property type="entry name" value="RsgA_GTPase"/>
    <property type="match status" value="1"/>
</dbReference>
<feature type="binding site" evidence="3">
    <location>
        <position position="270"/>
    </location>
    <ligand>
        <name>Zn(2+)</name>
        <dbReference type="ChEBI" id="CHEBI:29105"/>
    </ligand>
</feature>
<feature type="domain" description="CP-type G" evidence="5">
    <location>
        <begin position="86"/>
        <end position="245"/>
    </location>
</feature>
<dbReference type="GO" id="GO:0046872">
    <property type="term" value="F:metal ion binding"/>
    <property type="evidence" value="ECO:0007669"/>
    <property type="project" value="UniProtKB-KW"/>
</dbReference>
<keyword evidence="3" id="KW-0963">Cytoplasm</keyword>
<evidence type="ECO:0000256" key="3">
    <source>
        <dbReference type="HAMAP-Rule" id="MF_01820"/>
    </source>
</evidence>
<dbReference type="PANTHER" id="PTHR32120">
    <property type="entry name" value="SMALL RIBOSOMAL SUBUNIT BIOGENESIS GTPASE RSGA"/>
    <property type="match status" value="1"/>
</dbReference>
<feature type="binding site" evidence="3">
    <location>
        <position position="275"/>
    </location>
    <ligand>
        <name>Zn(2+)</name>
        <dbReference type="ChEBI" id="CHEBI:29105"/>
    </ligand>
</feature>
<dbReference type="PROSITE" id="PS51721">
    <property type="entry name" value="G_CP"/>
    <property type="match status" value="1"/>
</dbReference>
<keyword evidence="3" id="KW-0378">Hydrolase</keyword>
<dbReference type="EC" id="3.6.1.-" evidence="3"/>
<dbReference type="InterPro" id="IPR010914">
    <property type="entry name" value="RsgA_GTPase_dom"/>
</dbReference>
<evidence type="ECO:0000256" key="1">
    <source>
        <dbReference type="ARBA" id="ARBA00022741"/>
    </source>
</evidence>
<comment type="cofactor">
    <cofactor evidence="3">
        <name>Zn(2+)</name>
        <dbReference type="ChEBI" id="CHEBI:29105"/>
    </cofactor>
    <text evidence="3">Binds 1 zinc ion per subunit.</text>
</comment>
<dbReference type="HAMAP" id="MF_01820">
    <property type="entry name" value="GTPase_RsgA"/>
    <property type="match status" value="1"/>
</dbReference>
<dbReference type="EMBL" id="QJUE01000001">
    <property type="protein sequence ID" value="PYE03627.1"/>
    <property type="molecule type" value="Genomic_DNA"/>
</dbReference>
<dbReference type="InterPro" id="IPR027417">
    <property type="entry name" value="P-loop_NTPase"/>
</dbReference>
<dbReference type="Proteomes" id="UP000247807">
    <property type="component" value="Unassembled WGS sequence"/>
</dbReference>
<reference evidence="6 7" key="1">
    <citation type="journal article" date="2018" name="Appl. Environ. Microbiol.">
        <title>Genome rearrangement shapes Prochlorococcus ecological adaptation.</title>
        <authorList>
            <person name="Yan W."/>
            <person name="Wei S."/>
            <person name="Wang Q."/>
            <person name="Xiao X."/>
            <person name="Zeng Q."/>
            <person name="Jiao N."/>
            <person name="Zhang R."/>
        </authorList>
    </citation>
    <scope>NUCLEOTIDE SEQUENCE [LARGE SCALE GENOMIC DNA]</scope>
    <source>
        <strain evidence="6 7">XMU1408</strain>
    </source>
</reference>
<evidence type="ECO:0000259" key="4">
    <source>
        <dbReference type="PROSITE" id="PS50936"/>
    </source>
</evidence>
<keyword evidence="3" id="KW-0690">Ribosome biogenesis</keyword>
<comment type="function">
    <text evidence="3">One of several proteins that assist in the late maturation steps of the functional core of the 30S ribosomal subunit. Helps release RbfA from mature subunits. May play a role in the assembly of ribosomal proteins into the subunit. Circularly permuted GTPase that catalyzes slow GTP hydrolysis, GTPase activity is stimulated by the 30S ribosomal subunit.</text>
</comment>
<keyword evidence="3" id="KW-0699">rRNA-binding</keyword>
<feature type="binding site" evidence="3">
    <location>
        <begin position="187"/>
        <end position="195"/>
    </location>
    <ligand>
        <name>GTP</name>
        <dbReference type="ChEBI" id="CHEBI:37565"/>
    </ligand>
</feature>
<dbReference type="CDD" id="cd01854">
    <property type="entry name" value="YjeQ_EngC"/>
    <property type="match status" value="1"/>
</dbReference>
<dbReference type="GO" id="GO:0019843">
    <property type="term" value="F:rRNA binding"/>
    <property type="evidence" value="ECO:0007669"/>
    <property type="project" value="UniProtKB-KW"/>
</dbReference>
<dbReference type="GO" id="GO:0003924">
    <property type="term" value="F:GTPase activity"/>
    <property type="evidence" value="ECO:0007669"/>
    <property type="project" value="UniProtKB-UniRule"/>
</dbReference>
<comment type="subcellular location">
    <subcellularLocation>
        <location evidence="3">Cytoplasm</location>
    </subcellularLocation>
</comment>
<keyword evidence="3" id="KW-0694">RNA-binding</keyword>
<dbReference type="SUPFAM" id="SSF52540">
    <property type="entry name" value="P-loop containing nucleoside triphosphate hydrolases"/>
    <property type="match status" value="1"/>
</dbReference>
<dbReference type="InterPro" id="IPR004881">
    <property type="entry name" value="Ribosome_biogen_GTPase_RsgA"/>
</dbReference>
<dbReference type="GO" id="GO:0042274">
    <property type="term" value="P:ribosomal small subunit biogenesis"/>
    <property type="evidence" value="ECO:0007669"/>
    <property type="project" value="UniProtKB-UniRule"/>
</dbReference>
<dbReference type="PROSITE" id="PS50936">
    <property type="entry name" value="ENGC_GTPASE"/>
    <property type="match status" value="1"/>
</dbReference>
<evidence type="ECO:0000259" key="5">
    <source>
        <dbReference type="PROSITE" id="PS51721"/>
    </source>
</evidence>
<evidence type="ECO:0000313" key="7">
    <source>
        <dbReference type="Proteomes" id="UP000247807"/>
    </source>
</evidence>
<dbReference type="RefSeq" id="WP_158465704.1">
    <property type="nucleotide sequence ID" value="NZ_QJUE01000001.1"/>
</dbReference>
<comment type="similarity">
    <text evidence="3">Belongs to the TRAFAC class YlqF/YawG GTPase family. RsgA subfamily.</text>
</comment>
<name>A0A318R6J4_PROMR</name>
<dbReference type="Gene3D" id="3.40.50.300">
    <property type="entry name" value="P-loop containing nucleotide triphosphate hydrolases"/>
    <property type="match status" value="1"/>
</dbReference>
<dbReference type="SUPFAM" id="SSF50249">
    <property type="entry name" value="Nucleic acid-binding proteins"/>
    <property type="match status" value="1"/>
</dbReference>
<accession>A0A318R6J4</accession>
<dbReference type="OrthoDB" id="9809485at2"/>
<dbReference type="PANTHER" id="PTHR32120:SF11">
    <property type="entry name" value="SMALL RIBOSOMAL SUBUNIT BIOGENESIS GTPASE RSGA 1, MITOCHONDRIAL-RELATED"/>
    <property type="match status" value="1"/>
</dbReference>
<feature type="binding site" evidence="3">
    <location>
        <position position="283"/>
    </location>
    <ligand>
        <name>Zn(2+)</name>
        <dbReference type="ChEBI" id="CHEBI:29105"/>
    </ligand>
</feature>
<evidence type="ECO:0000256" key="2">
    <source>
        <dbReference type="ARBA" id="ARBA00023134"/>
    </source>
</evidence>
<dbReference type="InterPro" id="IPR030378">
    <property type="entry name" value="G_CP_dom"/>
</dbReference>
<evidence type="ECO:0000313" key="6">
    <source>
        <dbReference type="EMBL" id="PYE03627.1"/>
    </source>
</evidence>
<dbReference type="GO" id="GO:0005737">
    <property type="term" value="C:cytoplasm"/>
    <property type="evidence" value="ECO:0007669"/>
    <property type="project" value="UniProtKB-SubCell"/>
</dbReference>
<gene>
    <name evidence="3 6" type="primary">rsgA</name>
    <name evidence="6" type="ORF">DNJ73_00095</name>
</gene>
<dbReference type="InterPro" id="IPR012340">
    <property type="entry name" value="NA-bd_OB-fold"/>
</dbReference>
<comment type="subunit">
    <text evidence="3">Monomer. Associates with 30S ribosomal subunit, binds 16S rRNA.</text>
</comment>
<feature type="binding site" evidence="3">
    <location>
        <position position="277"/>
    </location>
    <ligand>
        <name>Zn(2+)</name>
        <dbReference type="ChEBI" id="CHEBI:29105"/>
    </ligand>
</feature>
<organism evidence="6 7">
    <name type="scientific">Prochlorococcus marinus XMU1408</name>
    <dbReference type="NCBI Taxonomy" id="2213228"/>
    <lineage>
        <taxon>Bacteria</taxon>
        <taxon>Bacillati</taxon>
        <taxon>Cyanobacteriota</taxon>
        <taxon>Cyanophyceae</taxon>
        <taxon>Synechococcales</taxon>
        <taxon>Prochlorococcaceae</taxon>
        <taxon>Prochlorococcus</taxon>
    </lineage>
</organism>
<comment type="caution">
    <text evidence="6">The sequence shown here is derived from an EMBL/GenBank/DDBJ whole genome shotgun (WGS) entry which is preliminary data.</text>
</comment>
<feature type="binding site" evidence="3">
    <location>
        <begin position="135"/>
        <end position="138"/>
    </location>
    <ligand>
        <name>GTP</name>
        <dbReference type="ChEBI" id="CHEBI:37565"/>
    </ligand>
</feature>
<protein>
    <recommendedName>
        <fullName evidence="3">Small ribosomal subunit biogenesis GTPase RsgA</fullName>
        <ecNumber evidence="3">3.6.1.-</ecNumber>
    </recommendedName>
</protein>
<dbReference type="Gene3D" id="1.10.40.50">
    <property type="entry name" value="Probable gtpase engc, domain 3"/>
    <property type="match status" value="1"/>
</dbReference>
<keyword evidence="1 3" id="KW-0547">Nucleotide-binding</keyword>
<proteinExistence type="inferred from homology"/>
<keyword evidence="3" id="KW-0862">Zinc</keyword>
<dbReference type="AlphaFoldDB" id="A0A318R6J4"/>
<keyword evidence="3" id="KW-0479">Metal-binding</keyword>
<sequence>MNKNNSNKLFGIVIALKANFLIVEIDSKDVKQDPIDEFVQKIRLLCTRRSKLDFQGLFIDVGDIVFVEAIDYKNKRAVISDVKPRKSFLKRPAVANVTSIAICISVDEPSFDSEQTSRFLITAESVKIKPFIILTKIDLIKKNVLNSFINKLKLWGYDSVAVSIKNAQGIDSLIERFRQTKLTVLAGPSGVGKTSLINHLIPSLSLPTSSVSKKLRRGTHTTRHVELFSIGNGSFLADTPGFNRPEIVSDISGFAYLFPEFRAELIHSKCKFRNCLHRDEPGCVINKDLERYSFYRENIDEMINSRLPYQGDLV</sequence>
<feature type="domain" description="EngC GTPase" evidence="4">
    <location>
        <begin position="95"/>
        <end position="243"/>
    </location>
</feature>